<dbReference type="InterPro" id="IPR011759">
    <property type="entry name" value="Cyt_c_oxidase_su2_TM_dom"/>
</dbReference>
<evidence type="ECO:0000313" key="22">
    <source>
        <dbReference type="Proteomes" id="UP001230156"/>
    </source>
</evidence>
<dbReference type="InterPro" id="IPR002429">
    <property type="entry name" value="CcO_II-like_C"/>
</dbReference>
<feature type="chain" id="PRO_5047493587" description="Cytochrome c oxidase subunit 2" evidence="18">
    <location>
        <begin position="26"/>
        <end position="301"/>
    </location>
</feature>
<keyword evidence="5 14" id="KW-0812">Transmembrane</keyword>
<dbReference type="EC" id="7.1.1.9" evidence="15"/>
<evidence type="ECO:0000256" key="3">
    <source>
        <dbReference type="ARBA" id="ARBA00022448"/>
    </source>
</evidence>
<dbReference type="PRINTS" id="PR01166">
    <property type="entry name" value="CYCOXIDASEII"/>
</dbReference>
<dbReference type="Pfam" id="PF00116">
    <property type="entry name" value="COX2"/>
    <property type="match status" value="1"/>
</dbReference>
<keyword evidence="8 14" id="KW-0249">Electron transport</keyword>
<evidence type="ECO:0000256" key="14">
    <source>
        <dbReference type="RuleBase" id="RU000456"/>
    </source>
</evidence>
<dbReference type="SUPFAM" id="SSF81464">
    <property type="entry name" value="Cytochrome c oxidase subunit II-like, transmembrane region"/>
    <property type="match status" value="1"/>
</dbReference>
<evidence type="ECO:0000256" key="9">
    <source>
        <dbReference type="ARBA" id="ARBA00022989"/>
    </source>
</evidence>
<keyword evidence="4 14" id="KW-0679">Respiratory chain</keyword>
<dbReference type="InterPro" id="IPR045187">
    <property type="entry name" value="CcO_II"/>
</dbReference>
<dbReference type="InterPro" id="IPR036257">
    <property type="entry name" value="Cyt_c_oxidase_su2_TM_sf"/>
</dbReference>
<keyword evidence="9 17" id="KW-1133">Transmembrane helix</keyword>
<reference evidence="22" key="1">
    <citation type="submission" date="2023-08" db="EMBL/GenBank/DDBJ databases">
        <title>Rhodospirillaceae gen. nov., a novel taxon isolated from the Yangtze River Yuezi River estuary sludge.</title>
        <authorList>
            <person name="Ruan L."/>
        </authorList>
    </citation>
    <scope>NUCLEOTIDE SEQUENCE [LARGE SCALE GENOMIC DNA]</scope>
    <source>
        <strain evidence="22">R-7</strain>
    </source>
</reference>
<proteinExistence type="inferred from homology"/>
<dbReference type="PANTHER" id="PTHR22888">
    <property type="entry name" value="CYTOCHROME C OXIDASE, SUBUNIT II"/>
    <property type="match status" value="1"/>
</dbReference>
<evidence type="ECO:0000256" key="13">
    <source>
        <dbReference type="ARBA" id="ARBA00047816"/>
    </source>
</evidence>
<feature type="region of interest" description="Disordered" evidence="16">
    <location>
        <begin position="273"/>
        <end position="301"/>
    </location>
</feature>
<comment type="catalytic activity">
    <reaction evidence="13 15">
        <text>4 Fe(II)-[cytochrome c] + O2 + 8 H(+)(in) = 4 Fe(III)-[cytochrome c] + 2 H2O + 4 H(+)(out)</text>
        <dbReference type="Rhea" id="RHEA:11436"/>
        <dbReference type="Rhea" id="RHEA-COMP:10350"/>
        <dbReference type="Rhea" id="RHEA-COMP:14399"/>
        <dbReference type="ChEBI" id="CHEBI:15377"/>
        <dbReference type="ChEBI" id="CHEBI:15378"/>
        <dbReference type="ChEBI" id="CHEBI:15379"/>
        <dbReference type="ChEBI" id="CHEBI:29033"/>
        <dbReference type="ChEBI" id="CHEBI:29034"/>
        <dbReference type="EC" id="7.1.1.9"/>
    </reaction>
</comment>
<keyword evidence="7" id="KW-1278">Translocase</keyword>
<dbReference type="Gene3D" id="2.60.40.420">
    <property type="entry name" value="Cupredoxins - blue copper proteins"/>
    <property type="match status" value="1"/>
</dbReference>
<dbReference type="InterPro" id="IPR014222">
    <property type="entry name" value="Cyt_c_oxidase_su2"/>
</dbReference>
<feature type="compositionally biased region" description="Low complexity" evidence="16">
    <location>
        <begin position="274"/>
        <end position="301"/>
    </location>
</feature>
<keyword evidence="11 17" id="KW-0472">Membrane</keyword>
<accession>A0ABU0YH37</accession>
<evidence type="ECO:0000256" key="17">
    <source>
        <dbReference type="SAM" id="Phobius"/>
    </source>
</evidence>
<keyword evidence="18" id="KW-0732">Signal</keyword>
<evidence type="ECO:0000256" key="2">
    <source>
        <dbReference type="ARBA" id="ARBA00007866"/>
    </source>
</evidence>
<evidence type="ECO:0000256" key="16">
    <source>
        <dbReference type="SAM" id="MobiDB-lite"/>
    </source>
</evidence>
<organism evidence="21 22">
    <name type="scientific">Dongia sedimenti</name>
    <dbReference type="NCBI Taxonomy" id="3064282"/>
    <lineage>
        <taxon>Bacteria</taxon>
        <taxon>Pseudomonadati</taxon>
        <taxon>Pseudomonadota</taxon>
        <taxon>Alphaproteobacteria</taxon>
        <taxon>Rhodospirillales</taxon>
        <taxon>Dongiaceae</taxon>
        <taxon>Dongia</taxon>
    </lineage>
</organism>
<dbReference type="Proteomes" id="UP001230156">
    <property type="component" value="Unassembled WGS sequence"/>
</dbReference>
<evidence type="ECO:0000256" key="18">
    <source>
        <dbReference type="SAM" id="SignalP"/>
    </source>
</evidence>
<evidence type="ECO:0000256" key="5">
    <source>
        <dbReference type="ARBA" id="ARBA00022692"/>
    </source>
</evidence>
<evidence type="ECO:0000313" key="21">
    <source>
        <dbReference type="EMBL" id="MDQ7247019.1"/>
    </source>
</evidence>
<evidence type="ECO:0000256" key="10">
    <source>
        <dbReference type="ARBA" id="ARBA00023008"/>
    </source>
</evidence>
<comment type="subcellular location">
    <subcellularLocation>
        <location evidence="14">Cell membrane</location>
        <topology evidence="14">Multi-pass membrane protein</topology>
    </subcellularLocation>
    <subcellularLocation>
        <location evidence="1">Membrane</location>
        <topology evidence="1">Multi-pass membrane protein</topology>
    </subcellularLocation>
</comment>
<keyword evidence="22" id="KW-1185">Reference proteome</keyword>
<dbReference type="Pfam" id="PF02790">
    <property type="entry name" value="COX2_TM"/>
    <property type="match status" value="1"/>
</dbReference>
<dbReference type="CDD" id="cd13912">
    <property type="entry name" value="CcO_II_C"/>
    <property type="match status" value="1"/>
</dbReference>
<feature type="transmembrane region" description="Helical" evidence="17">
    <location>
        <begin position="99"/>
        <end position="121"/>
    </location>
</feature>
<comment type="similarity">
    <text evidence="2 14">Belongs to the cytochrome c oxidase subunit 2 family.</text>
</comment>
<dbReference type="RefSeq" id="WP_379954429.1">
    <property type="nucleotide sequence ID" value="NZ_JAUYVI010000002.1"/>
</dbReference>
<evidence type="ECO:0000256" key="11">
    <source>
        <dbReference type="ARBA" id="ARBA00023136"/>
    </source>
</evidence>
<evidence type="ECO:0000259" key="20">
    <source>
        <dbReference type="PROSITE" id="PS50999"/>
    </source>
</evidence>
<comment type="cofactor">
    <cofactor evidence="15">
        <name>Cu cation</name>
        <dbReference type="ChEBI" id="CHEBI:23378"/>
    </cofactor>
    <text evidence="15">Binds a copper A center.</text>
</comment>
<dbReference type="InterPro" id="IPR008972">
    <property type="entry name" value="Cupredoxin"/>
</dbReference>
<dbReference type="PANTHER" id="PTHR22888:SF9">
    <property type="entry name" value="CYTOCHROME C OXIDASE SUBUNIT 2"/>
    <property type="match status" value="1"/>
</dbReference>
<dbReference type="PROSITE" id="PS50857">
    <property type="entry name" value="COX2_CUA"/>
    <property type="match status" value="1"/>
</dbReference>
<evidence type="ECO:0000256" key="12">
    <source>
        <dbReference type="ARBA" id="ARBA00024688"/>
    </source>
</evidence>
<comment type="function">
    <text evidence="12 15">Subunits I and II form the functional core of the enzyme complex. Electrons originating in cytochrome c are transferred via heme a and Cu(A) to the binuclear center formed by heme a3 and Cu(B).</text>
</comment>
<evidence type="ECO:0000259" key="19">
    <source>
        <dbReference type="PROSITE" id="PS50857"/>
    </source>
</evidence>
<dbReference type="Gene3D" id="1.10.287.90">
    <property type="match status" value="1"/>
</dbReference>
<dbReference type="EMBL" id="JAUYVI010000002">
    <property type="protein sequence ID" value="MDQ7247019.1"/>
    <property type="molecule type" value="Genomic_DNA"/>
</dbReference>
<sequence>MSLKRVLAQAVATVGAFSWAGSALAQEVIGAPKPEQIGLQPPVTALADELDFIHNVILTPIIFVIVALVMVLLLYVMFRFNAKRNPVPSKVTHNSLLEVAWTGIPVLILVIIAIPSFRLLYNQLEIPKPDMTIKAVGHQWYWSYVYPDNGNFTFDARMVTAEAAVAKEKNVVRLLDTDEEVVLPVGKNIRIQITSDDVIHSWTIPSFGVKHDAVPGRVNESWFNIEKPGIYYGQCSELCGIQHAYMPIKVRAVSQEEFDAWVKEAQGKFDKVEAPAASNNAPASSTASSQLASASQVQPAN</sequence>
<evidence type="ECO:0000256" key="1">
    <source>
        <dbReference type="ARBA" id="ARBA00004141"/>
    </source>
</evidence>
<dbReference type="InterPro" id="IPR001505">
    <property type="entry name" value="Copper_CuA"/>
</dbReference>
<keyword evidence="6 15" id="KW-0479">Metal-binding</keyword>
<feature type="domain" description="Cytochrome oxidase subunit II copper A binding" evidence="19">
    <location>
        <begin position="128"/>
        <end position="264"/>
    </location>
</feature>
<evidence type="ECO:0000256" key="4">
    <source>
        <dbReference type="ARBA" id="ARBA00022660"/>
    </source>
</evidence>
<dbReference type="InterPro" id="IPR034210">
    <property type="entry name" value="CcO_II_C"/>
</dbReference>
<evidence type="ECO:0000256" key="15">
    <source>
        <dbReference type="RuleBase" id="RU004024"/>
    </source>
</evidence>
<feature type="transmembrane region" description="Helical" evidence="17">
    <location>
        <begin position="52"/>
        <end position="78"/>
    </location>
</feature>
<feature type="domain" description="Cytochrome oxidase subunit II transmembrane region profile" evidence="20">
    <location>
        <begin position="31"/>
        <end position="127"/>
    </location>
</feature>
<gene>
    <name evidence="21" type="primary">coxB</name>
    <name evidence="21" type="ORF">Q8A70_05055</name>
</gene>
<keyword evidence="3 14" id="KW-0813">Transport</keyword>
<protein>
    <recommendedName>
        <fullName evidence="15">Cytochrome c oxidase subunit 2</fullName>
        <ecNumber evidence="15">7.1.1.9</ecNumber>
    </recommendedName>
</protein>
<evidence type="ECO:0000256" key="8">
    <source>
        <dbReference type="ARBA" id="ARBA00022982"/>
    </source>
</evidence>
<evidence type="ECO:0000256" key="7">
    <source>
        <dbReference type="ARBA" id="ARBA00022967"/>
    </source>
</evidence>
<dbReference type="PROSITE" id="PS50999">
    <property type="entry name" value="COX2_TM"/>
    <property type="match status" value="1"/>
</dbReference>
<keyword evidence="10 15" id="KW-0186">Copper</keyword>
<name>A0ABU0YH37_9PROT</name>
<feature type="signal peptide" evidence="18">
    <location>
        <begin position="1"/>
        <end position="25"/>
    </location>
</feature>
<evidence type="ECO:0000256" key="6">
    <source>
        <dbReference type="ARBA" id="ARBA00022723"/>
    </source>
</evidence>
<dbReference type="PROSITE" id="PS00078">
    <property type="entry name" value="COX2"/>
    <property type="match status" value="1"/>
</dbReference>
<comment type="caution">
    <text evidence="21">The sequence shown here is derived from an EMBL/GenBank/DDBJ whole genome shotgun (WGS) entry which is preliminary data.</text>
</comment>
<dbReference type="NCBIfam" id="TIGR02866">
    <property type="entry name" value="CoxB"/>
    <property type="match status" value="1"/>
</dbReference>
<dbReference type="SUPFAM" id="SSF49503">
    <property type="entry name" value="Cupredoxins"/>
    <property type="match status" value="1"/>
</dbReference>